<evidence type="ECO:0000313" key="2">
    <source>
        <dbReference type="Proteomes" id="UP001163603"/>
    </source>
</evidence>
<dbReference type="Proteomes" id="UP001163603">
    <property type="component" value="Chromosome 6"/>
</dbReference>
<organism evidence="1 2">
    <name type="scientific">Pistacia integerrima</name>
    <dbReference type="NCBI Taxonomy" id="434235"/>
    <lineage>
        <taxon>Eukaryota</taxon>
        <taxon>Viridiplantae</taxon>
        <taxon>Streptophyta</taxon>
        <taxon>Embryophyta</taxon>
        <taxon>Tracheophyta</taxon>
        <taxon>Spermatophyta</taxon>
        <taxon>Magnoliopsida</taxon>
        <taxon>eudicotyledons</taxon>
        <taxon>Gunneridae</taxon>
        <taxon>Pentapetalae</taxon>
        <taxon>rosids</taxon>
        <taxon>malvids</taxon>
        <taxon>Sapindales</taxon>
        <taxon>Anacardiaceae</taxon>
        <taxon>Pistacia</taxon>
    </lineage>
</organism>
<accession>A0ACC0YKQ9</accession>
<evidence type="ECO:0000313" key="1">
    <source>
        <dbReference type="EMBL" id="KAJ0038147.1"/>
    </source>
</evidence>
<comment type="caution">
    <text evidence="1">The sequence shown here is derived from an EMBL/GenBank/DDBJ whole genome shotgun (WGS) entry which is preliminary data.</text>
</comment>
<proteinExistence type="predicted"/>
<protein>
    <submittedName>
        <fullName evidence="1">Uncharacterized protein</fullName>
    </submittedName>
</protein>
<sequence>MKGNARVCPIQIFTTTKYRISLIISDRFCRAKSIAKGGPRVYSFQPPYCKWWPFSLTLGCAGQMISWSSAGTYGFRGTSFVAQTAIKNAIRVVADQNMQRAEVMIKGSGLRRDATLRAICRSDTLLSFVRDVTPMPHNGC</sequence>
<name>A0ACC0YKQ9_9ROSI</name>
<keyword evidence="2" id="KW-1185">Reference proteome</keyword>
<dbReference type="EMBL" id="CM047741">
    <property type="protein sequence ID" value="KAJ0038147.1"/>
    <property type="molecule type" value="Genomic_DNA"/>
</dbReference>
<gene>
    <name evidence="1" type="ORF">Pint_22329</name>
</gene>
<reference evidence="2" key="1">
    <citation type="journal article" date="2023" name="G3 (Bethesda)">
        <title>Genome assembly and association tests identify interacting loci associated with vigor, precocity, and sex in interspecific pistachio rootstocks.</title>
        <authorList>
            <person name="Palmer W."/>
            <person name="Jacygrad E."/>
            <person name="Sagayaradj S."/>
            <person name="Cavanaugh K."/>
            <person name="Han R."/>
            <person name="Bertier L."/>
            <person name="Beede B."/>
            <person name="Kafkas S."/>
            <person name="Golino D."/>
            <person name="Preece J."/>
            <person name="Michelmore R."/>
        </authorList>
    </citation>
    <scope>NUCLEOTIDE SEQUENCE [LARGE SCALE GENOMIC DNA]</scope>
</reference>